<accession>A0A2M8WP41</accession>
<dbReference type="PANTHER" id="PTHR30250:SF10">
    <property type="entry name" value="LIPOPOLYSACCHARIDE BIOSYNTHESIS PROTEIN WZXC"/>
    <property type="match status" value="1"/>
</dbReference>
<dbReference type="AlphaFoldDB" id="A0A2M8WP41"/>
<feature type="transmembrane region" description="Helical" evidence="7">
    <location>
        <begin position="23"/>
        <end position="47"/>
    </location>
</feature>
<gene>
    <name evidence="8" type="ORF">BC777_1533</name>
</gene>
<dbReference type="CDD" id="cd13127">
    <property type="entry name" value="MATE_tuaB_like"/>
    <property type="match status" value="1"/>
</dbReference>
<feature type="transmembrane region" description="Helical" evidence="7">
    <location>
        <begin position="363"/>
        <end position="384"/>
    </location>
</feature>
<evidence type="ECO:0000256" key="7">
    <source>
        <dbReference type="SAM" id="Phobius"/>
    </source>
</evidence>
<keyword evidence="9" id="KW-1185">Reference proteome</keyword>
<keyword evidence="6 7" id="KW-0472">Membrane</keyword>
<sequence>MTAPKDKPEGPSKPLTGSTIGHFLWMFGGGGAESILKIVVLLVLARLLMPVEFGLVGAALTVVALAEVAGRIGVAPSIIQAKILTRDHIATGMTTTLMMGVLMAALVFGLSELIARLYRMPDLTPFIQTFALLFIIKGAGMVSEALMQRALRFREIALMRVFSYLFGYAAVAVTLSVLGFGAWSLVLGQLVQQTLITCFYLYSARDDLAIGFRWSSFTSMIEFGFGITLTQIGNYLAQNADYFIIGRWLGPEALGYYSRAYLLLRQGAQLVGKMGDQVLFPTLASIQDDKPRLQRALNRALSLVAMTQIPLTALLVVAAPEIILVLMGPQWGPAILPFQILVAVLFFRTAYQFVGAILRAAGRVYIAALWQWSYAAMVVVGSYLGQPLGLWGVAVGVSVATVICHLMGLLLVRHFIGLGTGASFSRMLHYSVLGMMIGAALFAAKAWLLSVGVGGALLLVTLVAGFVATYAGFFFATPRIFGEEGTVLSEQVVKRLFKRSRRSDKS</sequence>
<evidence type="ECO:0000256" key="2">
    <source>
        <dbReference type="ARBA" id="ARBA00007430"/>
    </source>
</evidence>
<dbReference type="Pfam" id="PF13440">
    <property type="entry name" value="Polysacc_synt_3"/>
    <property type="match status" value="1"/>
</dbReference>
<dbReference type="InterPro" id="IPR050833">
    <property type="entry name" value="Poly_Biosynth_Transport"/>
</dbReference>
<feature type="transmembrane region" description="Helical" evidence="7">
    <location>
        <begin position="95"/>
        <end position="114"/>
    </location>
</feature>
<evidence type="ECO:0000256" key="6">
    <source>
        <dbReference type="ARBA" id="ARBA00023136"/>
    </source>
</evidence>
<evidence type="ECO:0000256" key="3">
    <source>
        <dbReference type="ARBA" id="ARBA00022475"/>
    </source>
</evidence>
<dbReference type="EMBL" id="PGTY01000001">
    <property type="protein sequence ID" value="PJI92674.1"/>
    <property type="molecule type" value="Genomic_DNA"/>
</dbReference>
<feature type="transmembrane region" description="Helical" evidence="7">
    <location>
        <begin position="53"/>
        <end position="74"/>
    </location>
</feature>
<dbReference type="PANTHER" id="PTHR30250">
    <property type="entry name" value="PST FAMILY PREDICTED COLANIC ACID TRANSPORTER"/>
    <property type="match status" value="1"/>
</dbReference>
<feature type="transmembrane region" description="Helical" evidence="7">
    <location>
        <begin position="300"/>
        <end position="319"/>
    </location>
</feature>
<comment type="similarity">
    <text evidence="2">Belongs to the polysaccharide synthase family.</text>
</comment>
<dbReference type="GO" id="GO:0005886">
    <property type="term" value="C:plasma membrane"/>
    <property type="evidence" value="ECO:0007669"/>
    <property type="project" value="UniProtKB-SubCell"/>
</dbReference>
<organism evidence="8 9">
    <name type="scientific">Yoonia maricola</name>
    <dbReference type="NCBI Taxonomy" id="420999"/>
    <lineage>
        <taxon>Bacteria</taxon>
        <taxon>Pseudomonadati</taxon>
        <taxon>Pseudomonadota</taxon>
        <taxon>Alphaproteobacteria</taxon>
        <taxon>Rhodobacterales</taxon>
        <taxon>Paracoccaceae</taxon>
        <taxon>Yoonia</taxon>
    </lineage>
</organism>
<evidence type="ECO:0000313" key="9">
    <source>
        <dbReference type="Proteomes" id="UP000228531"/>
    </source>
</evidence>
<keyword evidence="3" id="KW-1003">Cell membrane</keyword>
<dbReference type="Proteomes" id="UP000228531">
    <property type="component" value="Unassembled WGS sequence"/>
</dbReference>
<dbReference type="RefSeq" id="WP_168769101.1">
    <property type="nucleotide sequence ID" value="NZ_PGTY01000001.1"/>
</dbReference>
<comment type="caution">
    <text evidence="8">The sequence shown here is derived from an EMBL/GenBank/DDBJ whole genome shotgun (WGS) entry which is preliminary data.</text>
</comment>
<feature type="transmembrane region" description="Helical" evidence="7">
    <location>
        <begin position="126"/>
        <end position="146"/>
    </location>
</feature>
<evidence type="ECO:0000313" key="8">
    <source>
        <dbReference type="EMBL" id="PJI92674.1"/>
    </source>
</evidence>
<proteinExistence type="inferred from homology"/>
<keyword evidence="4 7" id="KW-0812">Transmembrane</keyword>
<feature type="transmembrane region" description="Helical" evidence="7">
    <location>
        <begin position="158"/>
        <end position="180"/>
    </location>
</feature>
<name>A0A2M8WP41_9RHOB</name>
<reference evidence="8 9" key="1">
    <citation type="submission" date="2017-11" db="EMBL/GenBank/DDBJ databases">
        <title>Genomic Encyclopedia of Archaeal and Bacterial Type Strains, Phase II (KMG-II): From Individual Species to Whole Genera.</title>
        <authorList>
            <person name="Goeker M."/>
        </authorList>
    </citation>
    <scope>NUCLEOTIDE SEQUENCE [LARGE SCALE GENOMIC DNA]</scope>
    <source>
        <strain evidence="8 9">DSM 29128</strain>
    </source>
</reference>
<comment type="subcellular location">
    <subcellularLocation>
        <location evidence="1">Cell membrane</location>
        <topology evidence="1">Multi-pass membrane protein</topology>
    </subcellularLocation>
</comment>
<evidence type="ECO:0000256" key="5">
    <source>
        <dbReference type="ARBA" id="ARBA00022989"/>
    </source>
</evidence>
<protein>
    <submittedName>
        <fullName evidence="8">PST family polysaccharide transporter</fullName>
    </submittedName>
</protein>
<keyword evidence="5 7" id="KW-1133">Transmembrane helix</keyword>
<feature type="transmembrane region" description="Helical" evidence="7">
    <location>
        <begin position="455"/>
        <end position="476"/>
    </location>
</feature>
<evidence type="ECO:0000256" key="4">
    <source>
        <dbReference type="ARBA" id="ARBA00022692"/>
    </source>
</evidence>
<feature type="transmembrane region" description="Helical" evidence="7">
    <location>
        <begin position="390"/>
        <end position="416"/>
    </location>
</feature>
<evidence type="ECO:0000256" key="1">
    <source>
        <dbReference type="ARBA" id="ARBA00004651"/>
    </source>
</evidence>
<feature type="transmembrane region" description="Helical" evidence="7">
    <location>
        <begin position="331"/>
        <end position="351"/>
    </location>
</feature>
<feature type="transmembrane region" description="Helical" evidence="7">
    <location>
        <begin position="428"/>
        <end position="449"/>
    </location>
</feature>